<evidence type="ECO:0000313" key="2">
    <source>
        <dbReference type="Proteomes" id="UP001054821"/>
    </source>
</evidence>
<reference evidence="1 2" key="1">
    <citation type="journal article" date="2022" name="G3 (Bethesda)">
        <title>Whole-genome sequence and methylome profiling of the almond [Prunus dulcis (Mill.) D.A. Webb] cultivar 'Nonpareil'.</title>
        <authorList>
            <person name="D'Amico-Willman K.M."/>
            <person name="Ouma W.Z."/>
            <person name="Meulia T."/>
            <person name="Sideli G.M."/>
            <person name="Gradziel T.M."/>
            <person name="Fresnedo-Ramirez J."/>
        </authorList>
    </citation>
    <scope>NUCLEOTIDE SEQUENCE [LARGE SCALE GENOMIC DNA]</scope>
    <source>
        <strain evidence="1">Clone GOH B32 T37-40</strain>
    </source>
</reference>
<comment type="caution">
    <text evidence="1">The sequence shown here is derived from an EMBL/GenBank/DDBJ whole genome shotgun (WGS) entry which is preliminary data.</text>
</comment>
<dbReference type="AlphaFoldDB" id="A0AAD4ZFD6"/>
<organism evidence="1 2">
    <name type="scientific">Prunus dulcis</name>
    <name type="common">Almond</name>
    <name type="synonym">Amygdalus dulcis</name>
    <dbReference type="NCBI Taxonomy" id="3755"/>
    <lineage>
        <taxon>Eukaryota</taxon>
        <taxon>Viridiplantae</taxon>
        <taxon>Streptophyta</taxon>
        <taxon>Embryophyta</taxon>
        <taxon>Tracheophyta</taxon>
        <taxon>Spermatophyta</taxon>
        <taxon>Magnoliopsida</taxon>
        <taxon>eudicotyledons</taxon>
        <taxon>Gunneridae</taxon>
        <taxon>Pentapetalae</taxon>
        <taxon>rosids</taxon>
        <taxon>fabids</taxon>
        <taxon>Rosales</taxon>
        <taxon>Rosaceae</taxon>
        <taxon>Amygdaloideae</taxon>
        <taxon>Amygdaleae</taxon>
        <taxon>Prunus</taxon>
    </lineage>
</organism>
<sequence length="227" mass="25419">MSPYDALYRRQCRTPIYWDKVGEQRLEVSEDVEATKEKVILIRESSRQPRIDKRAMQIIEGRIFSLKLVLGVLKVVALEMCSEIWKVGEVKPSRNSTCESPMEESRCGRVHLGTRGADADLVPLPLRVTGMNTGRRFGVFRSLENCSTHPSAVVARRQSVKEPLGSCRNSRIENRSPGYSDSIIQSLGKRPFHLSEMLILGLGTFVLEASLNMQEGPSKSQASSDPQ</sequence>
<protein>
    <submittedName>
        <fullName evidence="1">Uncharacterized protein</fullName>
    </submittedName>
</protein>
<dbReference type="Proteomes" id="UP001054821">
    <property type="component" value="Chromosome 2"/>
</dbReference>
<dbReference type="EMBL" id="JAJFAZ020000002">
    <property type="protein sequence ID" value="KAI5343521.1"/>
    <property type="molecule type" value="Genomic_DNA"/>
</dbReference>
<accession>A0AAD4ZFD6</accession>
<name>A0AAD4ZFD6_PRUDU</name>
<evidence type="ECO:0000313" key="1">
    <source>
        <dbReference type="EMBL" id="KAI5343521.1"/>
    </source>
</evidence>
<keyword evidence="2" id="KW-1185">Reference proteome</keyword>
<gene>
    <name evidence="1" type="ORF">L3X38_011397</name>
</gene>
<proteinExistence type="predicted"/>